<evidence type="ECO:0000256" key="3">
    <source>
        <dbReference type="ARBA" id="ARBA00022475"/>
    </source>
</evidence>
<evidence type="ECO:0000313" key="10">
    <source>
        <dbReference type="EMBL" id="GAA5190555.1"/>
    </source>
</evidence>
<dbReference type="InterPro" id="IPR000515">
    <property type="entry name" value="MetI-like"/>
</dbReference>
<evidence type="ECO:0000256" key="2">
    <source>
        <dbReference type="ARBA" id="ARBA00022448"/>
    </source>
</evidence>
<dbReference type="PANTHER" id="PTHR30193:SF37">
    <property type="entry name" value="INNER MEMBRANE ABC TRANSPORTER PERMEASE PROTEIN YCJO"/>
    <property type="match status" value="1"/>
</dbReference>
<dbReference type="SUPFAM" id="SSF161098">
    <property type="entry name" value="MetI-like"/>
    <property type="match status" value="1"/>
</dbReference>
<feature type="transmembrane region" description="Helical" evidence="7">
    <location>
        <begin position="116"/>
        <end position="145"/>
    </location>
</feature>
<proteinExistence type="inferred from homology"/>
<protein>
    <submittedName>
        <fullName evidence="10">Sugar ABC transporter permease</fullName>
    </submittedName>
</protein>
<dbReference type="RefSeq" id="WP_345632704.1">
    <property type="nucleotide sequence ID" value="NZ_BAABJQ010000014.1"/>
</dbReference>
<gene>
    <name evidence="10" type="ORF">GCM10023322_45980</name>
</gene>
<comment type="caution">
    <text evidence="10">The sequence shown here is derived from an EMBL/GenBank/DDBJ whole genome shotgun (WGS) entry which is preliminary data.</text>
</comment>
<keyword evidence="11" id="KW-1185">Reference proteome</keyword>
<feature type="transmembrane region" description="Helical" evidence="7">
    <location>
        <begin position="316"/>
        <end position="339"/>
    </location>
</feature>
<name>A0ABP9S3Z8_9ACTN</name>
<dbReference type="Pfam" id="PF00528">
    <property type="entry name" value="BPD_transp_1"/>
    <property type="match status" value="1"/>
</dbReference>
<feature type="domain" description="ABC transmembrane type-1" evidence="9">
    <location>
        <begin position="120"/>
        <end position="335"/>
    </location>
</feature>
<organism evidence="10 11">
    <name type="scientific">Rugosimonospora acidiphila</name>
    <dbReference type="NCBI Taxonomy" id="556531"/>
    <lineage>
        <taxon>Bacteria</taxon>
        <taxon>Bacillati</taxon>
        <taxon>Actinomycetota</taxon>
        <taxon>Actinomycetes</taxon>
        <taxon>Micromonosporales</taxon>
        <taxon>Micromonosporaceae</taxon>
        <taxon>Rugosimonospora</taxon>
    </lineage>
</organism>
<feature type="transmembrane region" description="Helical" evidence="7">
    <location>
        <begin position="61"/>
        <end position="91"/>
    </location>
</feature>
<dbReference type="InterPro" id="IPR051393">
    <property type="entry name" value="ABC_transporter_permease"/>
</dbReference>
<evidence type="ECO:0000256" key="6">
    <source>
        <dbReference type="ARBA" id="ARBA00023136"/>
    </source>
</evidence>
<evidence type="ECO:0000256" key="4">
    <source>
        <dbReference type="ARBA" id="ARBA00022692"/>
    </source>
</evidence>
<keyword evidence="3" id="KW-1003">Cell membrane</keyword>
<comment type="similarity">
    <text evidence="7">Belongs to the binding-protein-dependent transport system permease family.</text>
</comment>
<feature type="transmembrane region" description="Helical" evidence="7">
    <location>
        <begin position="157"/>
        <end position="177"/>
    </location>
</feature>
<feature type="region of interest" description="Disordered" evidence="8">
    <location>
        <begin position="1"/>
        <end position="50"/>
    </location>
</feature>
<keyword evidence="4 7" id="KW-0812">Transmembrane</keyword>
<evidence type="ECO:0000256" key="8">
    <source>
        <dbReference type="SAM" id="MobiDB-lite"/>
    </source>
</evidence>
<comment type="subcellular location">
    <subcellularLocation>
        <location evidence="1 7">Cell membrane</location>
        <topology evidence="1 7">Multi-pass membrane protein</topology>
    </subcellularLocation>
</comment>
<sequence>MQVIDVSASVESAPAGRGAAGTTGAGTTGAGTTGAGTTGGPGAAPRYGRRNRAAQRTRATLAGYALIGPSLIGVVAFLLAPVVIVGVISLFRWNLLSSPKFIGLANYRRMAHDHSVWHSVLVTFMYVLFTIPVQTVLALLLAVLLNTRLRGVRVLRAVYVVPWMATPVVMGEVWRWIFDGQNGALNSFLSVFGLGSISWLQSTSLALPSVAAVGIWSSAGYTMLFFLAGLQGIPEHLYEAARVDGASQAQQFFRITMPLLRPTMFFVLVTSVIGSFQVFDTVYSMTTPVLGGPADATSVLNLKIYTTAFQLFDDGYASAIAMLLFGLLLVLTVAQVLYFRKRTTYEQG</sequence>
<dbReference type="CDD" id="cd06261">
    <property type="entry name" value="TM_PBP2"/>
    <property type="match status" value="1"/>
</dbReference>
<dbReference type="EMBL" id="BAABJQ010000014">
    <property type="protein sequence ID" value="GAA5190555.1"/>
    <property type="molecule type" value="Genomic_DNA"/>
</dbReference>
<feature type="transmembrane region" description="Helical" evidence="7">
    <location>
        <begin position="205"/>
        <end position="228"/>
    </location>
</feature>
<reference evidence="11" key="1">
    <citation type="journal article" date="2019" name="Int. J. Syst. Evol. Microbiol.">
        <title>The Global Catalogue of Microorganisms (GCM) 10K type strain sequencing project: providing services to taxonomists for standard genome sequencing and annotation.</title>
        <authorList>
            <consortium name="The Broad Institute Genomics Platform"/>
            <consortium name="The Broad Institute Genome Sequencing Center for Infectious Disease"/>
            <person name="Wu L."/>
            <person name="Ma J."/>
        </authorList>
    </citation>
    <scope>NUCLEOTIDE SEQUENCE [LARGE SCALE GENOMIC DNA]</scope>
    <source>
        <strain evidence="11">JCM 18304</strain>
    </source>
</reference>
<accession>A0ABP9S3Z8</accession>
<evidence type="ECO:0000259" key="9">
    <source>
        <dbReference type="PROSITE" id="PS50928"/>
    </source>
</evidence>
<dbReference type="PANTHER" id="PTHR30193">
    <property type="entry name" value="ABC TRANSPORTER PERMEASE PROTEIN"/>
    <property type="match status" value="1"/>
</dbReference>
<feature type="transmembrane region" description="Helical" evidence="7">
    <location>
        <begin position="259"/>
        <end position="279"/>
    </location>
</feature>
<evidence type="ECO:0000256" key="7">
    <source>
        <dbReference type="RuleBase" id="RU363032"/>
    </source>
</evidence>
<dbReference type="Gene3D" id="1.10.3720.10">
    <property type="entry name" value="MetI-like"/>
    <property type="match status" value="1"/>
</dbReference>
<dbReference type="Proteomes" id="UP001501570">
    <property type="component" value="Unassembled WGS sequence"/>
</dbReference>
<evidence type="ECO:0000256" key="1">
    <source>
        <dbReference type="ARBA" id="ARBA00004651"/>
    </source>
</evidence>
<dbReference type="PROSITE" id="PS50928">
    <property type="entry name" value="ABC_TM1"/>
    <property type="match status" value="1"/>
</dbReference>
<keyword evidence="6 7" id="KW-0472">Membrane</keyword>
<evidence type="ECO:0000313" key="11">
    <source>
        <dbReference type="Proteomes" id="UP001501570"/>
    </source>
</evidence>
<dbReference type="InterPro" id="IPR035906">
    <property type="entry name" value="MetI-like_sf"/>
</dbReference>
<keyword evidence="2 7" id="KW-0813">Transport</keyword>
<keyword evidence="5 7" id="KW-1133">Transmembrane helix</keyword>
<feature type="compositionally biased region" description="Gly residues" evidence="8">
    <location>
        <begin position="18"/>
        <end position="42"/>
    </location>
</feature>
<evidence type="ECO:0000256" key="5">
    <source>
        <dbReference type="ARBA" id="ARBA00022989"/>
    </source>
</evidence>